<accession>Q1YK41</accession>
<dbReference type="Gene3D" id="3.40.50.150">
    <property type="entry name" value="Vaccinia Virus protein VP39"/>
    <property type="match status" value="1"/>
</dbReference>
<sequence length="331" mass="35280">MQLPPTLRAALADRLDAESFDDLRLAGSRLSQRYRAETRDGRQHLDGEAAVLAYLAARMPATFAAIRASLDAVAGRRPDFVPVSLLDVGAGPGTALFAARDAYPGLTRATLVEASAPAMAVGEALTRDGFADTADVDAGEALHVDWVRGDLATALAARAPADLVTLGYVLDELAPAQLAPLMAALWRLTAGVLLIVEPGTPAGWQRILLARDALLEAGAEIVAPCPHARACPVTAPDWCHFAERVERTRTHRLAKSATVPFEDEKYAYLAVARTPAAPPAARVLAPARKGSGKVTLKLCNDDGSLNDRLVTKREGELFRTARRLDWGDALE</sequence>
<dbReference type="GO" id="GO:0003735">
    <property type="term" value="F:structural constituent of ribosome"/>
    <property type="evidence" value="ECO:0007669"/>
    <property type="project" value="TreeGrafter"/>
</dbReference>
<protein>
    <submittedName>
        <fullName evidence="5">Putative methyltransferase</fullName>
    </submittedName>
</protein>
<keyword evidence="6" id="KW-1185">Reference proteome</keyword>
<dbReference type="OrthoDB" id="9799639at2"/>
<name>Q1YK41_AURMS</name>
<gene>
    <name evidence="5" type="ORF">SI859A1_00805</name>
</gene>
<evidence type="ECO:0000256" key="2">
    <source>
        <dbReference type="ARBA" id="ARBA00022946"/>
    </source>
</evidence>
<reference evidence="5 6" key="1">
    <citation type="journal article" date="2008" name="Appl. Environ. Microbiol.">
        <title>Genomic insights into Mn(II) oxidation by the marine alphaproteobacterium Aurantimonas sp. strain SI85-9A1.</title>
        <authorList>
            <person name="Dick G.J."/>
            <person name="Podell S."/>
            <person name="Johnson H.A."/>
            <person name="Rivera-Espinoza Y."/>
            <person name="Bernier-Latmani R."/>
            <person name="McCarthy J.K."/>
            <person name="Torpey J.W."/>
            <person name="Clement B.G."/>
            <person name="Gaasterland T."/>
            <person name="Tebo B.M."/>
        </authorList>
    </citation>
    <scope>NUCLEOTIDE SEQUENCE [LARGE SCALE GENOMIC DNA]</scope>
    <source>
        <strain evidence="5 6">SI85-9A1</strain>
    </source>
</reference>
<dbReference type="InterPro" id="IPR015324">
    <property type="entry name" value="Ribosomal_Rsm22-like"/>
</dbReference>
<keyword evidence="1" id="KW-0479">Metal-binding</keyword>
<keyword evidence="5" id="KW-0808">Transferase</keyword>
<proteinExistence type="predicted"/>
<dbReference type="GO" id="GO:0032259">
    <property type="term" value="P:methylation"/>
    <property type="evidence" value="ECO:0007669"/>
    <property type="project" value="UniProtKB-KW"/>
</dbReference>
<dbReference type="HOGENOM" id="CLU_072591_0_0_5"/>
<dbReference type="AlphaFoldDB" id="Q1YK41"/>
<dbReference type="RefSeq" id="WP_009208673.1">
    <property type="nucleotide sequence ID" value="NZ_BBWP01000053.1"/>
</dbReference>
<dbReference type="Pfam" id="PF09243">
    <property type="entry name" value="Rsm22"/>
    <property type="match status" value="1"/>
</dbReference>
<dbReference type="GO" id="GO:0015935">
    <property type="term" value="C:small ribosomal subunit"/>
    <property type="evidence" value="ECO:0007669"/>
    <property type="project" value="TreeGrafter"/>
</dbReference>
<dbReference type="EMBL" id="AAPJ01000002">
    <property type="protein sequence ID" value="EAS50682.1"/>
    <property type="molecule type" value="Genomic_DNA"/>
</dbReference>
<dbReference type="InterPro" id="IPR052571">
    <property type="entry name" value="Mt_RNA_Methyltransferase"/>
</dbReference>
<dbReference type="PANTHER" id="PTHR13184">
    <property type="entry name" value="37S RIBOSOMAL PROTEIN S22"/>
    <property type="match status" value="1"/>
</dbReference>
<evidence type="ECO:0000313" key="6">
    <source>
        <dbReference type="Proteomes" id="UP000000321"/>
    </source>
</evidence>
<evidence type="ECO:0000256" key="1">
    <source>
        <dbReference type="ARBA" id="ARBA00022723"/>
    </source>
</evidence>
<organism evidence="5 6">
    <name type="scientific">Aurantimonas manganoxydans (strain ATCC BAA-1229 / DSM 21871 / SI85-9A1)</name>
    <dbReference type="NCBI Taxonomy" id="287752"/>
    <lineage>
        <taxon>Bacteria</taxon>
        <taxon>Pseudomonadati</taxon>
        <taxon>Pseudomonadota</taxon>
        <taxon>Alphaproteobacteria</taxon>
        <taxon>Hyphomicrobiales</taxon>
        <taxon>Aurantimonadaceae</taxon>
        <taxon>Aurantimonas</taxon>
    </lineage>
</organism>
<dbReference type="Proteomes" id="UP000000321">
    <property type="component" value="Unassembled WGS sequence"/>
</dbReference>
<dbReference type="BioCyc" id="AURANTIMONAS:SI859A1_00805-MONOMER"/>
<comment type="caution">
    <text evidence="5">The sequence shown here is derived from an EMBL/GenBank/DDBJ whole genome shotgun (WGS) entry which is preliminary data.</text>
</comment>
<keyword evidence="2" id="KW-0809">Transit peptide</keyword>
<dbReference type="GO" id="GO:0051536">
    <property type="term" value="F:iron-sulfur cluster binding"/>
    <property type="evidence" value="ECO:0007669"/>
    <property type="project" value="UniProtKB-KW"/>
</dbReference>
<dbReference type="GO" id="GO:0008168">
    <property type="term" value="F:methyltransferase activity"/>
    <property type="evidence" value="ECO:0007669"/>
    <property type="project" value="UniProtKB-KW"/>
</dbReference>
<keyword evidence="4" id="KW-0411">Iron-sulfur</keyword>
<dbReference type="GO" id="GO:0046872">
    <property type="term" value="F:metal ion binding"/>
    <property type="evidence" value="ECO:0007669"/>
    <property type="project" value="UniProtKB-KW"/>
</dbReference>
<dbReference type="SUPFAM" id="SSF53335">
    <property type="entry name" value="S-adenosyl-L-methionine-dependent methyltransferases"/>
    <property type="match status" value="1"/>
</dbReference>
<dbReference type="PANTHER" id="PTHR13184:SF5">
    <property type="entry name" value="METHYLTRANSFERASE-LIKE PROTEIN 17, MITOCHONDRIAL"/>
    <property type="match status" value="1"/>
</dbReference>
<keyword evidence="5" id="KW-0489">Methyltransferase</keyword>
<dbReference type="GO" id="GO:0006412">
    <property type="term" value="P:translation"/>
    <property type="evidence" value="ECO:0007669"/>
    <property type="project" value="InterPro"/>
</dbReference>
<evidence type="ECO:0000256" key="3">
    <source>
        <dbReference type="ARBA" id="ARBA00023004"/>
    </source>
</evidence>
<keyword evidence="3" id="KW-0408">Iron</keyword>
<evidence type="ECO:0000313" key="5">
    <source>
        <dbReference type="EMBL" id="EAS50682.1"/>
    </source>
</evidence>
<dbReference type="InterPro" id="IPR029063">
    <property type="entry name" value="SAM-dependent_MTases_sf"/>
</dbReference>
<evidence type="ECO:0000256" key="4">
    <source>
        <dbReference type="ARBA" id="ARBA00023014"/>
    </source>
</evidence>